<dbReference type="EMBL" id="APLQ01000014">
    <property type="protein sequence ID" value="ENO14337.1"/>
    <property type="molecule type" value="Genomic_DNA"/>
</dbReference>
<dbReference type="SUPFAM" id="SSF55620">
    <property type="entry name" value="Tetrahydrobiopterin biosynthesis enzymes-like"/>
    <property type="match status" value="1"/>
</dbReference>
<evidence type="ECO:0000256" key="10">
    <source>
        <dbReference type="ARBA" id="ARBA00048807"/>
    </source>
</evidence>
<proteinExistence type="inferred from homology"/>
<dbReference type="Gene3D" id="3.30.479.10">
    <property type="entry name" value="6-pyruvoyl tetrahydropterin synthase/QueD"/>
    <property type="match status" value="1"/>
</dbReference>
<keyword evidence="7" id="KW-0862">Zinc</keyword>
<accession>N6WTH9</accession>
<comment type="caution">
    <text evidence="11">The sequence shown here is derived from an EMBL/GenBank/DDBJ whole genome shotgun (WGS) entry which is preliminary data.</text>
</comment>
<protein>
    <recommendedName>
        <fullName evidence="5">6-carboxy-5,6,7,8-tetrahydropterin synthase</fullName>
        <ecNumber evidence="4">4.1.2.50</ecNumber>
    </recommendedName>
    <alternativeName>
        <fullName evidence="9">Queuosine biosynthesis protein QueD</fullName>
    </alternativeName>
</protein>
<comment type="similarity">
    <text evidence="3">Belongs to the PTPS family. QueD subfamily.</text>
</comment>
<dbReference type="PATRIC" id="fig|626887.3.peg.4623"/>
<comment type="pathway">
    <text evidence="2">Purine metabolism; 7-cyano-7-deazaguanine biosynthesis.</text>
</comment>
<dbReference type="GO" id="GO:0046872">
    <property type="term" value="F:metal ion binding"/>
    <property type="evidence" value="ECO:0007669"/>
    <property type="project" value="UniProtKB-KW"/>
</dbReference>
<name>N6WTH9_9GAMM</name>
<evidence type="ECO:0000313" key="12">
    <source>
        <dbReference type="Proteomes" id="UP000013165"/>
    </source>
</evidence>
<dbReference type="Pfam" id="PF01242">
    <property type="entry name" value="PTPS"/>
    <property type="match status" value="1"/>
</dbReference>
<dbReference type="InterPro" id="IPR007115">
    <property type="entry name" value="6-PTP_synth/QueD"/>
</dbReference>
<dbReference type="GO" id="GO:0070497">
    <property type="term" value="F:6-carboxytetrahydropterin synthase activity"/>
    <property type="evidence" value="ECO:0007669"/>
    <property type="project" value="UniProtKB-EC"/>
</dbReference>
<evidence type="ECO:0000256" key="9">
    <source>
        <dbReference type="ARBA" id="ARBA00031449"/>
    </source>
</evidence>
<comment type="cofactor">
    <cofactor evidence="1">
        <name>Zn(2+)</name>
        <dbReference type="ChEBI" id="CHEBI:29105"/>
    </cofactor>
</comment>
<dbReference type="InterPro" id="IPR038418">
    <property type="entry name" value="6-PTP_synth/QueD_sf"/>
</dbReference>
<organism evidence="11 12">
    <name type="scientific">Marinobacter nanhaiticus D15-8W</name>
    <dbReference type="NCBI Taxonomy" id="626887"/>
    <lineage>
        <taxon>Bacteria</taxon>
        <taxon>Pseudomonadati</taxon>
        <taxon>Pseudomonadota</taxon>
        <taxon>Gammaproteobacteria</taxon>
        <taxon>Pseudomonadales</taxon>
        <taxon>Marinobacteraceae</taxon>
        <taxon>Marinobacter</taxon>
    </lineage>
</organism>
<evidence type="ECO:0000256" key="6">
    <source>
        <dbReference type="ARBA" id="ARBA00022723"/>
    </source>
</evidence>
<dbReference type="PANTHER" id="PTHR12589:SF7">
    <property type="entry name" value="6-PYRUVOYL TETRAHYDROBIOPTERIN SYNTHASE"/>
    <property type="match status" value="1"/>
</dbReference>
<dbReference type="UniPathway" id="UPA00391"/>
<evidence type="ECO:0000256" key="2">
    <source>
        <dbReference type="ARBA" id="ARBA00005061"/>
    </source>
</evidence>
<sequence>MFSLTVRDHMMIAHSFNSPRFGPAQKLHGATYVVDVSFFREQLDQDDLVIDIGLASEQLKAVVDEFNLTNLDEQAEFEGRNTTTEFMAKVIFDRLAKRIDSGSLGEEAQGLSRMRVCLSESHIAWATFEDAL</sequence>
<comment type="catalytic activity">
    <reaction evidence="10">
        <text>7,8-dihydroneopterin 3'-triphosphate + H2O = 6-carboxy-5,6,7,8-tetrahydropterin + triphosphate + acetaldehyde + 2 H(+)</text>
        <dbReference type="Rhea" id="RHEA:27966"/>
        <dbReference type="ChEBI" id="CHEBI:15343"/>
        <dbReference type="ChEBI" id="CHEBI:15377"/>
        <dbReference type="ChEBI" id="CHEBI:15378"/>
        <dbReference type="ChEBI" id="CHEBI:18036"/>
        <dbReference type="ChEBI" id="CHEBI:58462"/>
        <dbReference type="ChEBI" id="CHEBI:61032"/>
        <dbReference type="EC" id="4.1.2.50"/>
    </reaction>
</comment>
<evidence type="ECO:0000256" key="8">
    <source>
        <dbReference type="ARBA" id="ARBA00023239"/>
    </source>
</evidence>
<dbReference type="STRING" id="626887.J057_23125"/>
<evidence type="ECO:0000256" key="3">
    <source>
        <dbReference type="ARBA" id="ARBA00008900"/>
    </source>
</evidence>
<dbReference type="EC" id="4.1.2.50" evidence="4"/>
<dbReference type="OrthoDB" id="9787853at2"/>
<keyword evidence="8" id="KW-0456">Lyase</keyword>
<evidence type="ECO:0000313" key="11">
    <source>
        <dbReference type="EMBL" id="ENO14337.1"/>
    </source>
</evidence>
<keyword evidence="12" id="KW-1185">Reference proteome</keyword>
<keyword evidence="6" id="KW-0479">Metal-binding</keyword>
<dbReference type="RefSeq" id="WP_004582557.1">
    <property type="nucleotide sequence ID" value="NZ_AP028878.1"/>
</dbReference>
<evidence type="ECO:0000256" key="4">
    <source>
        <dbReference type="ARBA" id="ARBA00012982"/>
    </source>
</evidence>
<evidence type="ECO:0000256" key="1">
    <source>
        <dbReference type="ARBA" id="ARBA00001947"/>
    </source>
</evidence>
<dbReference type="PANTHER" id="PTHR12589">
    <property type="entry name" value="PYRUVOYL TETRAHYDROBIOPTERIN SYNTHASE"/>
    <property type="match status" value="1"/>
</dbReference>
<dbReference type="AlphaFoldDB" id="N6WTH9"/>
<evidence type="ECO:0000256" key="5">
    <source>
        <dbReference type="ARBA" id="ARBA00018141"/>
    </source>
</evidence>
<dbReference type="Proteomes" id="UP000013165">
    <property type="component" value="Unassembled WGS sequence"/>
</dbReference>
<dbReference type="eggNOG" id="COG0720">
    <property type="taxonomic scope" value="Bacteria"/>
</dbReference>
<dbReference type="HOGENOM" id="CLU_111016_6_3_6"/>
<reference evidence="11 12" key="1">
    <citation type="journal article" date="2013" name="Genome Announc.">
        <title>Genome Sequence of the Polycyclic Aromatic Hydrocarbon-Degrading Bacterium Strain Marinobacter nanhaiticus D15-8WT.</title>
        <authorList>
            <person name="Cui Z."/>
            <person name="Gao W."/>
            <person name="Li Q."/>
            <person name="Xu G."/>
            <person name="Zheng L."/>
        </authorList>
    </citation>
    <scope>NUCLEOTIDE SEQUENCE [LARGE SCALE GENOMIC DNA]</scope>
    <source>
        <strain evidence="11 12">D15-8W</strain>
    </source>
</reference>
<evidence type="ECO:0000256" key="7">
    <source>
        <dbReference type="ARBA" id="ARBA00022833"/>
    </source>
</evidence>
<gene>
    <name evidence="11" type="ORF">J057_23125</name>
</gene>